<gene>
    <name evidence="2" type="ORF">GCM10011335_32070</name>
</gene>
<dbReference type="Proteomes" id="UP000613160">
    <property type="component" value="Unassembled WGS sequence"/>
</dbReference>
<dbReference type="PROSITE" id="PS51186">
    <property type="entry name" value="GNAT"/>
    <property type="match status" value="1"/>
</dbReference>
<keyword evidence="3" id="KW-1185">Reference proteome</keyword>
<dbReference type="AlphaFoldDB" id="A0A916Y1A1"/>
<dbReference type="InterPro" id="IPR000182">
    <property type="entry name" value="GNAT_dom"/>
</dbReference>
<dbReference type="CDD" id="cd04301">
    <property type="entry name" value="NAT_SF"/>
    <property type="match status" value="1"/>
</dbReference>
<dbReference type="Gene3D" id="3.40.630.30">
    <property type="match status" value="1"/>
</dbReference>
<dbReference type="EMBL" id="BMJJ01000008">
    <property type="protein sequence ID" value="GGD26570.1"/>
    <property type="molecule type" value="Genomic_DNA"/>
</dbReference>
<comment type="caution">
    <text evidence="2">The sequence shown here is derived from an EMBL/GenBank/DDBJ whole genome shotgun (WGS) entry which is preliminary data.</text>
</comment>
<evidence type="ECO:0000259" key="1">
    <source>
        <dbReference type="PROSITE" id="PS51186"/>
    </source>
</evidence>
<reference evidence="2" key="2">
    <citation type="submission" date="2020-09" db="EMBL/GenBank/DDBJ databases">
        <authorList>
            <person name="Sun Q."/>
            <person name="Zhou Y."/>
        </authorList>
    </citation>
    <scope>NUCLEOTIDE SEQUENCE</scope>
    <source>
        <strain evidence="2">CGMCC 1.15493</strain>
    </source>
</reference>
<organism evidence="2 3">
    <name type="scientific">Aureimonas glaciei</name>
    <dbReference type="NCBI Taxonomy" id="1776957"/>
    <lineage>
        <taxon>Bacteria</taxon>
        <taxon>Pseudomonadati</taxon>
        <taxon>Pseudomonadota</taxon>
        <taxon>Alphaproteobacteria</taxon>
        <taxon>Hyphomicrobiales</taxon>
        <taxon>Aurantimonadaceae</taxon>
        <taxon>Aureimonas</taxon>
    </lineage>
</organism>
<reference evidence="2" key="1">
    <citation type="journal article" date="2014" name="Int. J. Syst. Evol. Microbiol.">
        <title>Complete genome sequence of Corynebacterium casei LMG S-19264T (=DSM 44701T), isolated from a smear-ripened cheese.</title>
        <authorList>
            <consortium name="US DOE Joint Genome Institute (JGI-PGF)"/>
            <person name="Walter F."/>
            <person name="Albersmeier A."/>
            <person name="Kalinowski J."/>
            <person name="Ruckert C."/>
        </authorList>
    </citation>
    <scope>NUCLEOTIDE SEQUENCE</scope>
    <source>
        <strain evidence="2">CGMCC 1.15493</strain>
    </source>
</reference>
<accession>A0A916Y1A1</accession>
<proteinExistence type="predicted"/>
<name>A0A916Y1A1_9HYPH</name>
<dbReference type="GO" id="GO:0016747">
    <property type="term" value="F:acyltransferase activity, transferring groups other than amino-acyl groups"/>
    <property type="evidence" value="ECO:0007669"/>
    <property type="project" value="InterPro"/>
</dbReference>
<dbReference type="Pfam" id="PF13508">
    <property type="entry name" value="Acetyltransf_7"/>
    <property type="match status" value="1"/>
</dbReference>
<protein>
    <submittedName>
        <fullName evidence="2">N-acetyltransferase</fullName>
    </submittedName>
</protein>
<sequence>MIASVPLSAALPAAPFAVPAFHIGAEATSDAAAREALLDRAMGPGRRRKASEAIRRGRLPAEGLALVARTEAGGIIGSVRLWHVAAGDTGTPALLLGPLAVLPELAGCGVGSALMRRAVAEAHWRGHAAILLVGDPDYYARFGFSAAPAAGLAMPGPFERHRLLGLELAEQALAGTEGLICPTGRKAITAGRHAAQTA</sequence>
<dbReference type="InterPro" id="IPR016181">
    <property type="entry name" value="Acyl_CoA_acyltransferase"/>
</dbReference>
<evidence type="ECO:0000313" key="2">
    <source>
        <dbReference type="EMBL" id="GGD26570.1"/>
    </source>
</evidence>
<evidence type="ECO:0000313" key="3">
    <source>
        <dbReference type="Proteomes" id="UP000613160"/>
    </source>
</evidence>
<dbReference type="RefSeq" id="WP_188852524.1">
    <property type="nucleotide sequence ID" value="NZ_BMJJ01000008.1"/>
</dbReference>
<dbReference type="SUPFAM" id="SSF55729">
    <property type="entry name" value="Acyl-CoA N-acyltransferases (Nat)"/>
    <property type="match status" value="1"/>
</dbReference>
<feature type="domain" description="N-acetyltransferase" evidence="1">
    <location>
        <begin position="21"/>
        <end position="169"/>
    </location>
</feature>